<accession>A0ABQ9JD47</accession>
<gene>
    <name evidence="4" type="ORF">NQ317_009298</name>
</gene>
<comment type="similarity">
    <text evidence="1">Belongs to the type-B carboxylesterase/lipase family.</text>
</comment>
<evidence type="ECO:0000313" key="5">
    <source>
        <dbReference type="Proteomes" id="UP001162164"/>
    </source>
</evidence>
<sequence>MEPIKKNVLRSDKLPLRRPDDTPRTLTYANSTGELHREEIRALKWNNILTFIRRSRRFQEEVKVYPVSIENEEQLWNRIQNAVQELQSEETLRRVHFNFLRFLRTQGGGASNKEESSGGNLGIKDIAAALRWIKINIAAFGGDPARITLMGHDTGAALVNLLFVSPTSKGI</sequence>
<dbReference type="Proteomes" id="UP001162164">
    <property type="component" value="Unassembled WGS sequence"/>
</dbReference>
<evidence type="ECO:0000313" key="4">
    <source>
        <dbReference type="EMBL" id="KAJ8975883.1"/>
    </source>
</evidence>
<evidence type="ECO:0000256" key="2">
    <source>
        <dbReference type="ARBA" id="ARBA00023180"/>
    </source>
</evidence>
<comment type="caution">
    <text evidence="4">The sequence shown here is derived from an EMBL/GenBank/DDBJ whole genome shotgun (WGS) entry which is preliminary data.</text>
</comment>
<dbReference type="EMBL" id="JAPWTJ010000751">
    <property type="protein sequence ID" value="KAJ8975883.1"/>
    <property type="molecule type" value="Genomic_DNA"/>
</dbReference>
<evidence type="ECO:0000259" key="3">
    <source>
        <dbReference type="Pfam" id="PF00135"/>
    </source>
</evidence>
<proteinExistence type="inferred from homology"/>
<dbReference type="Gene3D" id="3.40.50.1820">
    <property type="entry name" value="alpha/beta hydrolase"/>
    <property type="match status" value="1"/>
</dbReference>
<dbReference type="Pfam" id="PF00135">
    <property type="entry name" value="COesterase"/>
    <property type="match status" value="1"/>
</dbReference>
<dbReference type="PANTHER" id="PTHR43903">
    <property type="entry name" value="NEUROLIGIN"/>
    <property type="match status" value="1"/>
</dbReference>
<protein>
    <recommendedName>
        <fullName evidence="3">Carboxylesterase type B domain-containing protein</fullName>
    </recommendedName>
</protein>
<feature type="domain" description="Carboxylesterase type B" evidence="3">
    <location>
        <begin position="111"/>
        <end position="170"/>
    </location>
</feature>
<organism evidence="4 5">
    <name type="scientific">Molorchus minor</name>
    <dbReference type="NCBI Taxonomy" id="1323400"/>
    <lineage>
        <taxon>Eukaryota</taxon>
        <taxon>Metazoa</taxon>
        <taxon>Ecdysozoa</taxon>
        <taxon>Arthropoda</taxon>
        <taxon>Hexapoda</taxon>
        <taxon>Insecta</taxon>
        <taxon>Pterygota</taxon>
        <taxon>Neoptera</taxon>
        <taxon>Endopterygota</taxon>
        <taxon>Coleoptera</taxon>
        <taxon>Polyphaga</taxon>
        <taxon>Cucujiformia</taxon>
        <taxon>Chrysomeloidea</taxon>
        <taxon>Cerambycidae</taxon>
        <taxon>Lamiinae</taxon>
        <taxon>Monochamini</taxon>
        <taxon>Molorchus</taxon>
    </lineage>
</organism>
<dbReference type="InterPro" id="IPR029058">
    <property type="entry name" value="AB_hydrolase_fold"/>
</dbReference>
<dbReference type="SUPFAM" id="SSF53474">
    <property type="entry name" value="alpha/beta-Hydrolases"/>
    <property type="match status" value="1"/>
</dbReference>
<keyword evidence="2" id="KW-0325">Glycoprotein</keyword>
<reference evidence="4" key="1">
    <citation type="journal article" date="2023" name="Insect Mol. Biol.">
        <title>Genome sequencing provides insights into the evolution of gene families encoding plant cell wall-degrading enzymes in longhorned beetles.</title>
        <authorList>
            <person name="Shin N.R."/>
            <person name="Okamura Y."/>
            <person name="Kirsch R."/>
            <person name="Pauchet Y."/>
        </authorList>
    </citation>
    <scope>NUCLEOTIDE SEQUENCE</scope>
    <source>
        <strain evidence="4">MMC_N1</strain>
    </source>
</reference>
<keyword evidence="5" id="KW-1185">Reference proteome</keyword>
<dbReference type="InterPro" id="IPR002018">
    <property type="entry name" value="CarbesteraseB"/>
</dbReference>
<evidence type="ECO:0000256" key="1">
    <source>
        <dbReference type="ARBA" id="ARBA00005964"/>
    </source>
</evidence>
<dbReference type="InterPro" id="IPR051093">
    <property type="entry name" value="Neuroligin/BSAL"/>
</dbReference>
<name>A0ABQ9JD47_9CUCU</name>